<dbReference type="RefSeq" id="WP_070123379.1">
    <property type="nucleotide sequence ID" value="NZ_MDHN01000004.1"/>
</dbReference>
<dbReference type="Gene3D" id="3.40.190.290">
    <property type="match status" value="1"/>
</dbReference>
<comment type="caution">
    <text evidence="6">The sequence shown here is derived from an EMBL/GenBank/DDBJ whole genome shotgun (WGS) entry which is preliminary data.</text>
</comment>
<accession>A0A1E7ZG80</accession>
<dbReference type="NCBIfam" id="NF002964">
    <property type="entry name" value="PRK03635.1"/>
    <property type="match status" value="1"/>
</dbReference>
<evidence type="ECO:0000256" key="2">
    <source>
        <dbReference type="ARBA" id="ARBA00023015"/>
    </source>
</evidence>
<dbReference type="InterPro" id="IPR005119">
    <property type="entry name" value="LysR_subst-bd"/>
</dbReference>
<dbReference type="Pfam" id="PF03466">
    <property type="entry name" value="LysR_substrate"/>
    <property type="match status" value="1"/>
</dbReference>
<dbReference type="Pfam" id="PF00126">
    <property type="entry name" value="HTH_1"/>
    <property type="match status" value="1"/>
</dbReference>
<organism evidence="6 7">
    <name type="scientific">Alteromonas confluentis</name>
    <dbReference type="NCBI Taxonomy" id="1656094"/>
    <lineage>
        <taxon>Bacteria</taxon>
        <taxon>Pseudomonadati</taxon>
        <taxon>Pseudomonadota</taxon>
        <taxon>Gammaproteobacteria</taxon>
        <taxon>Alteromonadales</taxon>
        <taxon>Alteromonadaceae</taxon>
        <taxon>Alteromonas/Salinimonas group</taxon>
        <taxon>Alteromonas</taxon>
    </lineage>
</organism>
<keyword evidence="4" id="KW-0804">Transcription</keyword>
<dbReference type="InterPro" id="IPR036390">
    <property type="entry name" value="WH_DNA-bd_sf"/>
</dbReference>
<comment type="similarity">
    <text evidence="1">Belongs to the LysR transcriptional regulatory family.</text>
</comment>
<dbReference type="InterPro" id="IPR000847">
    <property type="entry name" value="LysR_HTH_N"/>
</dbReference>
<evidence type="ECO:0000256" key="4">
    <source>
        <dbReference type="ARBA" id="ARBA00023163"/>
    </source>
</evidence>
<gene>
    <name evidence="6" type="ORF">BFC18_02575</name>
</gene>
<evidence type="ECO:0000313" key="6">
    <source>
        <dbReference type="EMBL" id="OFC72464.1"/>
    </source>
</evidence>
<evidence type="ECO:0000313" key="7">
    <source>
        <dbReference type="Proteomes" id="UP000175691"/>
    </source>
</evidence>
<proteinExistence type="inferred from homology"/>
<keyword evidence="3" id="KW-0238">DNA-binding</keyword>
<dbReference type="Gene3D" id="1.10.10.10">
    <property type="entry name" value="Winged helix-like DNA-binding domain superfamily/Winged helix DNA-binding domain"/>
    <property type="match status" value="1"/>
</dbReference>
<feature type="domain" description="HTH lysR-type" evidence="5">
    <location>
        <begin position="2"/>
        <end position="58"/>
    </location>
</feature>
<dbReference type="SUPFAM" id="SSF46785">
    <property type="entry name" value="Winged helix' DNA-binding domain"/>
    <property type="match status" value="1"/>
</dbReference>
<dbReference type="GO" id="GO:0003700">
    <property type="term" value="F:DNA-binding transcription factor activity"/>
    <property type="evidence" value="ECO:0007669"/>
    <property type="project" value="InterPro"/>
</dbReference>
<dbReference type="SUPFAM" id="SSF53850">
    <property type="entry name" value="Periplasmic binding protein-like II"/>
    <property type="match status" value="1"/>
</dbReference>
<dbReference type="PANTHER" id="PTHR30579">
    <property type="entry name" value="TRANSCRIPTIONAL REGULATOR"/>
    <property type="match status" value="1"/>
</dbReference>
<dbReference type="PRINTS" id="PR00039">
    <property type="entry name" value="HTHLYSR"/>
</dbReference>
<dbReference type="EMBL" id="MDHN01000004">
    <property type="protein sequence ID" value="OFC72464.1"/>
    <property type="molecule type" value="Genomic_DNA"/>
</dbReference>
<sequence>MFDYQLLRALEAVIANRGFERAAQKLFITQSAVSRRIRQLEQQIGEPVLVRSQPPVATPAGSRLLTHLQQVIQLEAALGMQSGDEDAEKNILAVRMAVNADSLATWLPRALTLPEQKFSFDFLVEDQSVSLKRMKQGEVMVCICSSDETVNGGKSVYLGALRYRAVASPGFLSAHGITETADLFRAPCLVFDHNDRTQHDFMREYADDEPEYIHWCPSSEGFRQAMLAGMGYGMLPDLQIEDAINTGELVDLFPGKYMDIHLYWHYWQSESPQLKALREHVVTSAQSYLQ</sequence>
<dbReference type="PROSITE" id="PS50931">
    <property type="entry name" value="HTH_LYSR"/>
    <property type="match status" value="1"/>
</dbReference>
<dbReference type="GO" id="GO:0003677">
    <property type="term" value="F:DNA binding"/>
    <property type="evidence" value="ECO:0007669"/>
    <property type="project" value="UniProtKB-KW"/>
</dbReference>
<dbReference type="Proteomes" id="UP000175691">
    <property type="component" value="Unassembled WGS sequence"/>
</dbReference>
<evidence type="ECO:0000259" key="5">
    <source>
        <dbReference type="PROSITE" id="PS50931"/>
    </source>
</evidence>
<dbReference type="InterPro" id="IPR036388">
    <property type="entry name" value="WH-like_DNA-bd_sf"/>
</dbReference>
<dbReference type="NCBIfam" id="TIGR03298">
    <property type="entry name" value="argP"/>
    <property type="match status" value="1"/>
</dbReference>
<dbReference type="PANTHER" id="PTHR30579:SF2">
    <property type="entry name" value="HTH-TYPE TRANSCRIPTIONAL REGULATOR ARGP"/>
    <property type="match status" value="1"/>
</dbReference>
<dbReference type="OrthoDB" id="3252676at2"/>
<evidence type="ECO:0000256" key="1">
    <source>
        <dbReference type="ARBA" id="ARBA00009437"/>
    </source>
</evidence>
<name>A0A1E7ZG80_9ALTE</name>
<keyword evidence="2" id="KW-0805">Transcription regulation</keyword>
<dbReference type="AlphaFoldDB" id="A0A1E7ZG80"/>
<dbReference type="InterPro" id="IPR017685">
    <property type="entry name" value="ArgP"/>
</dbReference>
<dbReference type="InterPro" id="IPR050176">
    <property type="entry name" value="LTTR"/>
</dbReference>
<reference evidence="6 7" key="1">
    <citation type="submission" date="2016-08" db="EMBL/GenBank/DDBJ databases">
        <authorList>
            <person name="Seilhamer J.J."/>
        </authorList>
    </citation>
    <scope>NUCLEOTIDE SEQUENCE [LARGE SCALE GENOMIC DNA]</scope>
    <source>
        <strain evidence="6 7">KCTC 42603</strain>
    </source>
</reference>
<keyword evidence="7" id="KW-1185">Reference proteome</keyword>
<protein>
    <submittedName>
        <fullName evidence="6">Transcriptional regulator ArgP</fullName>
    </submittedName>
</protein>
<evidence type="ECO:0000256" key="3">
    <source>
        <dbReference type="ARBA" id="ARBA00023125"/>
    </source>
</evidence>